<dbReference type="Gene3D" id="2.40.50.140">
    <property type="entry name" value="Nucleic acid-binding proteins"/>
    <property type="match status" value="1"/>
</dbReference>
<dbReference type="InterPro" id="IPR012340">
    <property type="entry name" value="NA-bd_OB-fold"/>
</dbReference>
<proteinExistence type="predicted"/>
<dbReference type="EMBL" id="CP053015">
    <property type="protein sequence ID" value="QJQ32858.1"/>
    <property type="molecule type" value="Genomic_DNA"/>
</dbReference>
<dbReference type="AlphaFoldDB" id="A0A6M4AUP8"/>
<dbReference type="KEGG" id="slan:GV829_10730"/>
<dbReference type="PANTHER" id="PTHR33991:SF1">
    <property type="entry name" value="DNA REPAIR PROTEIN RECO"/>
    <property type="match status" value="1"/>
</dbReference>
<gene>
    <name evidence="5" type="ORF">GV829_10730</name>
</gene>
<protein>
    <submittedName>
        <fullName evidence="5">DNA repair protein RecO</fullName>
    </submittedName>
</protein>
<feature type="domain" description="DNA replication/recombination mediator RecO N-terminal" evidence="4">
    <location>
        <begin position="1"/>
        <end position="76"/>
    </location>
</feature>
<sequence length="197" mass="21023">MQLTTTAIVCAVRQHGEHGVIARLMTAEAGLLAGYVRGGRSTRMRPILIPGNVVAAEFRARSEDQLASLTVELAHSRAGLLGEPLAAAAVDWVTALTATALPEGQPYPATHSALDGLLSAIELGGVARAWAVAIVRYETLLLAQLGYGDELEPTSDLFRALRRNRDALTDHVVQGPRAAGLLAVRERLIERLHRAIA</sequence>
<keyword evidence="1" id="KW-0227">DNA damage</keyword>
<dbReference type="Pfam" id="PF02565">
    <property type="entry name" value="RecO_C"/>
    <property type="match status" value="1"/>
</dbReference>
<evidence type="ECO:0000313" key="6">
    <source>
        <dbReference type="Proteomes" id="UP000503018"/>
    </source>
</evidence>
<dbReference type="Pfam" id="PF11967">
    <property type="entry name" value="RecO_N"/>
    <property type="match status" value="1"/>
</dbReference>
<organism evidence="5 6">
    <name type="scientific">Sphingomonas lacunae</name>
    <dbReference type="NCBI Taxonomy" id="2698828"/>
    <lineage>
        <taxon>Bacteria</taxon>
        <taxon>Pseudomonadati</taxon>
        <taxon>Pseudomonadota</taxon>
        <taxon>Alphaproteobacteria</taxon>
        <taxon>Sphingomonadales</taxon>
        <taxon>Sphingomonadaceae</taxon>
        <taxon>Sphingomonas</taxon>
    </lineage>
</organism>
<reference evidence="5 6" key="1">
    <citation type="submission" date="2020-01" db="EMBL/GenBank/DDBJ databases">
        <title>Sphingomonas sp. strain CSW-10.</title>
        <authorList>
            <person name="Chen W.-M."/>
        </authorList>
    </citation>
    <scope>NUCLEOTIDE SEQUENCE [LARGE SCALE GENOMIC DNA]</scope>
    <source>
        <strain evidence="5 6">CSW-10</strain>
    </source>
</reference>
<accession>A0A6M4AUP8</accession>
<dbReference type="GO" id="GO:0006302">
    <property type="term" value="P:double-strand break repair"/>
    <property type="evidence" value="ECO:0007669"/>
    <property type="project" value="TreeGrafter"/>
</dbReference>
<dbReference type="GO" id="GO:0006310">
    <property type="term" value="P:DNA recombination"/>
    <property type="evidence" value="ECO:0007669"/>
    <property type="project" value="UniProtKB-KW"/>
</dbReference>
<keyword evidence="3" id="KW-0234">DNA repair</keyword>
<evidence type="ECO:0000259" key="4">
    <source>
        <dbReference type="Pfam" id="PF11967"/>
    </source>
</evidence>
<keyword evidence="2" id="KW-0233">DNA recombination</keyword>
<evidence type="ECO:0000256" key="1">
    <source>
        <dbReference type="ARBA" id="ARBA00022763"/>
    </source>
</evidence>
<dbReference type="Proteomes" id="UP000503018">
    <property type="component" value="Chromosome"/>
</dbReference>
<dbReference type="PANTHER" id="PTHR33991">
    <property type="entry name" value="DNA REPAIR PROTEIN RECO"/>
    <property type="match status" value="1"/>
</dbReference>
<evidence type="ECO:0000313" key="5">
    <source>
        <dbReference type="EMBL" id="QJQ32858.1"/>
    </source>
</evidence>
<dbReference type="SUPFAM" id="SSF50249">
    <property type="entry name" value="Nucleic acid-binding proteins"/>
    <property type="match status" value="1"/>
</dbReference>
<evidence type="ECO:0000256" key="2">
    <source>
        <dbReference type="ARBA" id="ARBA00023172"/>
    </source>
</evidence>
<dbReference type="RefSeq" id="WP_169946539.1">
    <property type="nucleotide sequence ID" value="NZ_CP053015.1"/>
</dbReference>
<dbReference type="GO" id="GO:0043590">
    <property type="term" value="C:bacterial nucleoid"/>
    <property type="evidence" value="ECO:0007669"/>
    <property type="project" value="TreeGrafter"/>
</dbReference>
<dbReference type="InterPro" id="IPR022572">
    <property type="entry name" value="DNA_rep/recomb_RecO_N"/>
</dbReference>
<name>A0A6M4AUP8_9SPHN</name>
<keyword evidence="6" id="KW-1185">Reference proteome</keyword>
<dbReference type="InterPro" id="IPR003717">
    <property type="entry name" value="RecO"/>
</dbReference>
<evidence type="ECO:0000256" key="3">
    <source>
        <dbReference type="ARBA" id="ARBA00023204"/>
    </source>
</evidence>